<sequence>MRQVYRVLSTYSADAFGIASALYELGGLVIIHDASGCNSTYNTHDEPRWYDMDSLFYVSGLTESDAILGRDDILVDNILEVCKSEHPNFVAMCGSPVPMFMGTDFVGIAKEITALTDIPAFGYMTNGINTYIKGAGHAFKSIAQTFVLDNKKALLKDGIKINILGFTPLDFYDINHVKNIMAVFEKNDISIISNFAMGNTLEDISKAAMAHVNVVVSATGLLAAKFMKEKYDIPYVCGIPMGISGIKRMINKIKEALDIPYSQDTTEYKSYKSFKKSKKVLVIGEAVYADSIKYCLSREFGYENIKILSPFEENCDLLSKDDSDGIYEDDAEKLINEAELVIADPLYKRVLHEENLYDTDFVSIPHIAYSGRYYQEEIPLFAGEDFSNWICDKV</sequence>
<dbReference type="InterPro" id="IPR000510">
    <property type="entry name" value="Nase/OxRdtase_comp1"/>
</dbReference>
<dbReference type="EMBL" id="FOJY01000013">
    <property type="protein sequence ID" value="SFB21337.1"/>
    <property type="molecule type" value="Genomic_DNA"/>
</dbReference>
<accession>A0A1I0Z7L3</accession>
<keyword evidence="3" id="KW-1185">Reference proteome</keyword>
<dbReference type="PANTHER" id="PTHR42956:SF1">
    <property type="entry name" value="NITROGENASE IRON-MOLYBDENUM COFACTOR BIOSYNTHESIS PROTEIN NIFE"/>
    <property type="match status" value="1"/>
</dbReference>
<dbReference type="Proteomes" id="UP000198838">
    <property type="component" value="Unassembled WGS sequence"/>
</dbReference>
<evidence type="ECO:0000313" key="3">
    <source>
        <dbReference type="Proteomes" id="UP000198838"/>
    </source>
</evidence>
<dbReference type="InterPro" id="IPR049939">
    <property type="entry name" value="NifE-like"/>
</dbReference>
<dbReference type="SUPFAM" id="SSF53807">
    <property type="entry name" value="Helical backbone' metal receptor"/>
    <property type="match status" value="1"/>
</dbReference>
<organism evidence="2 3">
    <name type="scientific">Acetitomaculum ruminis DSM 5522</name>
    <dbReference type="NCBI Taxonomy" id="1120918"/>
    <lineage>
        <taxon>Bacteria</taxon>
        <taxon>Bacillati</taxon>
        <taxon>Bacillota</taxon>
        <taxon>Clostridia</taxon>
        <taxon>Lachnospirales</taxon>
        <taxon>Lachnospiraceae</taxon>
        <taxon>Acetitomaculum</taxon>
    </lineage>
</organism>
<dbReference type="PANTHER" id="PTHR42956">
    <property type="entry name" value="NITROGENASE IRON-MOLYBDENUM COFACTOR BIOSYNTHESIS PROTEIN NIFE"/>
    <property type="match status" value="1"/>
</dbReference>
<gene>
    <name evidence="2" type="ORF">SAMN05216249_11362</name>
</gene>
<proteinExistence type="predicted"/>
<dbReference type="Pfam" id="PF00148">
    <property type="entry name" value="Oxidored_nitro"/>
    <property type="match status" value="1"/>
</dbReference>
<feature type="domain" description="Nitrogenase/oxidoreductase component 1" evidence="1">
    <location>
        <begin position="29"/>
        <end position="266"/>
    </location>
</feature>
<dbReference type="STRING" id="1120918.SAMN05216249_11362"/>
<dbReference type="RefSeq" id="WP_177205636.1">
    <property type="nucleotide sequence ID" value="NZ_FOJY01000013.1"/>
</dbReference>
<name>A0A1I0Z7L3_9FIRM</name>
<evidence type="ECO:0000313" key="2">
    <source>
        <dbReference type="EMBL" id="SFB21337.1"/>
    </source>
</evidence>
<dbReference type="GO" id="GO:0016491">
    <property type="term" value="F:oxidoreductase activity"/>
    <property type="evidence" value="ECO:0007669"/>
    <property type="project" value="InterPro"/>
</dbReference>
<reference evidence="2 3" key="1">
    <citation type="submission" date="2016-10" db="EMBL/GenBank/DDBJ databases">
        <authorList>
            <person name="de Groot N.N."/>
        </authorList>
    </citation>
    <scope>NUCLEOTIDE SEQUENCE [LARGE SCALE GENOMIC DNA]</scope>
    <source>
        <strain evidence="2 3">DSM 5522</strain>
    </source>
</reference>
<protein>
    <submittedName>
        <fullName evidence="2">Nitrogenase molybdenum-iron protein, alpha and beta chains</fullName>
    </submittedName>
</protein>
<evidence type="ECO:0000259" key="1">
    <source>
        <dbReference type="Pfam" id="PF00148"/>
    </source>
</evidence>
<dbReference type="Gene3D" id="3.40.50.1980">
    <property type="entry name" value="Nitrogenase molybdenum iron protein domain"/>
    <property type="match status" value="2"/>
</dbReference>
<dbReference type="AlphaFoldDB" id="A0A1I0Z7L3"/>